<dbReference type="EMBL" id="PGGS01000116">
    <property type="protein sequence ID" value="PNH08765.1"/>
    <property type="molecule type" value="Genomic_DNA"/>
</dbReference>
<name>A0A2J8A8D5_9CHLO</name>
<evidence type="ECO:0000313" key="3">
    <source>
        <dbReference type="Proteomes" id="UP000236333"/>
    </source>
</evidence>
<accession>A0A2J8A8D5</accession>
<protein>
    <submittedName>
        <fullName evidence="2">Uncharacterized protein</fullName>
    </submittedName>
</protein>
<proteinExistence type="predicted"/>
<dbReference type="Proteomes" id="UP000236333">
    <property type="component" value="Unassembled WGS sequence"/>
</dbReference>
<dbReference type="SUPFAM" id="SSF52833">
    <property type="entry name" value="Thioredoxin-like"/>
    <property type="match status" value="1"/>
</dbReference>
<dbReference type="InterPro" id="IPR036249">
    <property type="entry name" value="Thioredoxin-like_sf"/>
</dbReference>
<dbReference type="AlphaFoldDB" id="A0A2J8A8D5"/>
<dbReference type="InterPro" id="IPR011893">
    <property type="entry name" value="Selenoprotein_Rdx-typ"/>
</dbReference>
<dbReference type="Gene3D" id="3.40.30.10">
    <property type="entry name" value="Glutaredoxin"/>
    <property type="match status" value="1"/>
</dbReference>
<keyword evidence="3" id="KW-1185">Reference proteome</keyword>
<dbReference type="Pfam" id="PF10262">
    <property type="entry name" value="Rdx"/>
    <property type="match status" value="1"/>
</dbReference>
<sequence>MRAARTLLRAVVSQAGGPSCAGGGNAVRSTWAAVVGSSAGLDRAPPKVVHIEYDPENVDAFIAMADAIEEAFPGVVVEGNLEGDGRPGSFEVITEDGVHIHSKLKSKLHPTADAVVERIANRANLGPAAAVDDMCG</sequence>
<dbReference type="OrthoDB" id="60822at2759"/>
<dbReference type="NCBIfam" id="TIGR02174">
    <property type="entry name" value="CXXU_selWTH"/>
    <property type="match status" value="1"/>
</dbReference>
<evidence type="ECO:0000256" key="1">
    <source>
        <dbReference type="ARBA" id="ARBA00023284"/>
    </source>
</evidence>
<gene>
    <name evidence="2" type="ORF">TSOC_004642</name>
</gene>
<organism evidence="2 3">
    <name type="scientific">Tetrabaena socialis</name>
    <dbReference type="NCBI Taxonomy" id="47790"/>
    <lineage>
        <taxon>Eukaryota</taxon>
        <taxon>Viridiplantae</taxon>
        <taxon>Chlorophyta</taxon>
        <taxon>core chlorophytes</taxon>
        <taxon>Chlorophyceae</taxon>
        <taxon>CS clade</taxon>
        <taxon>Chlamydomonadales</taxon>
        <taxon>Tetrabaenaceae</taxon>
        <taxon>Tetrabaena</taxon>
    </lineage>
</organism>
<comment type="caution">
    <text evidence="2">The sequence shown here is derived from an EMBL/GenBank/DDBJ whole genome shotgun (WGS) entry which is preliminary data.</text>
</comment>
<evidence type="ECO:0000313" key="2">
    <source>
        <dbReference type="EMBL" id="PNH08765.1"/>
    </source>
</evidence>
<keyword evidence="1" id="KW-0676">Redox-active center</keyword>
<reference evidence="2 3" key="1">
    <citation type="journal article" date="2017" name="Mol. Biol. Evol.">
        <title>The 4-celled Tetrabaena socialis nuclear genome reveals the essential components for genetic control of cell number at the origin of multicellularity in the volvocine lineage.</title>
        <authorList>
            <person name="Featherston J."/>
            <person name="Arakaki Y."/>
            <person name="Hanschen E.R."/>
            <person name="Ferris P.J."/>
            <person name="Michod R.E."/>
            <person name="Olson B.J.S.C."/>
            <person name="Nozaki H."/>
            <person name="Durand P.M."/>
        </authorList>
    </citation>
    <scope>NUCLEOTIDE SEQUENCE [LARGE SCALE GENOMIC DNA]</scope>
    <source>
        <strain evidence="2 3">NIES-571</strain>
    </source>
</reference>